<dbReference type="NCBIfam" id="TIGR01167">
    <property type="entry name" value="LPXTG_anchor"/>
    <property type="match status" value="1"/>
</dbReference>
<keyword evidence="6" id="KW-0472">Membrane</keyword>
<name>A0A1H9QC45_9BACI</name>
<evidence type="ECO:0000256" key="3">
    <source>
        <dbReference type="ARBA" id="ARBA00022525"/>
    </source>
</evidence>
<keyword evidence="6" id="KW-1133">Transmembrane helix</keyword>
<feature type="transmembrane region" description="Helical" evidence="6">
    <location>
        <begin position="290"/>
        <end position="308"/>
    </location>
</feature>
<evidence type="ECO:0000313" key="10">
    <source>
        <dbReference type="Proteomes" id="UP000198571"/>
    </source>
</evidence>
<keyword evidence="5" id="KW-0572">Peptidoglycan-anchor</keyword>
<proteinExistence type="predicted"/>
<reference evidence="10" key="1">
    <citation type="submission" date="2016-10" db="EMBL/GenBank/DDBJ databases">
        <authorList>
            <person name="Varghese N."/>
            <person name="Submissions S."/>
        </authorList>
    </citation>
    <scope>NUCLEOTIDE SEQUENCE [LARGE SCALE GENOMIC DNA]</scope>
    <source>
        <strain evidence="10">S9</strain>
    </source>
</reference>
<accession>A0A1H9QC45</accession>
<dbReference type="AlphaFoldDB" id="A0A1H9QC45"/>
<evidence type="ECO:0000256" key="7">
    <source>
        <dbReference type="SAM" id="SignalP"/>
    </source>
</evidence>
<comment type="subcellular location">
    <subcellularLocation>
        <location evidence="1">Secreted</location>
        <location evidence="1">Cell wall</location>
        <topology evidence="1">Peptidoglycan-anchor</topology>
    </subcellularLocation>
</comment>
<feature type="signal peptide" evidence="7">
    <location>
        <begin position="1"/>
        <end position="27"/>
    </location>
</feature>
<dbReference type="EMBL" id="FOGT01000002">
    <property type="protein sequence ID" value="SER58000.1"/>
    <property type="molecule type" value="Genomic_DNA"/>
</dbReference>
<dbReference type="Pfam" id="PF00746">
    <property type="entry name" value="Gram_pos_anchor"/>
    <property type="match status" value="1"/>
</dbReference>
<dbReference type="Gene3D" id="2.50.20.20">
    <property type="match status" value="1"/>
</dbReference>
<dbReference type="STRING" id="1601833.SAMN05518684_102142"/>
<dbReference type="RefSeq" id="WP_093047477.1">
    <property type="nucleotide sequence ID" value="NZ_FOGT01000002.1"/>
</dbReference>
<protein>
    <submittedName>
        <fullName evidence="9">LPXTG-motif cell wall anchor domain-containing protein</fullName>
    </submittedName>
</protein>
<gene>
    <name evidence="9" type="ORF">SAMN05518684_102142</name>
</gene>
<keyword evidence="4 7" id="KW-0732">Signal</keyword>
<dbReference type="InterPro" id="IPR046720">
    <property type="entry name" value="DUF6612"/>
</dbReference>
<keyword evidence="2" id="KW-0134">Cell wall</keyword>
<feature type="chain" id="PRO_5011726662" evidence="7">
    <location>
        <begin position="28"/>
        <end position="315"/>
    </location>
</feature>
<evidence type="ECO:0000256" key="5">
    <source>
        <dbReference type="ARBA" id="ARBA00023088"/>
    </source>
</evidence>
<evidence type="ECO:0000256" key="2">
    <source>
        <dbReference type="ARBA" id="ARBA00022512"/>
    </source>
</evidence>
<keyword evidence="3" id="KW-0964">Secreted</keyword>
<evidence type="ECO:0000313" key="9">
    <source>
        <dbReference type="EMBL" id="SER58000.1"/>
    </source>
</evidence>
<dbReference type="Pfam" id="PF20316">
    <property type="entry name" value="DUF6612"/>
    <property type="match status" value="1"/>
</dbReference>
<keyword evidence="6" id="KW-0812">Transmembrane</keyword>
<evidence type="ECO:0000256" key="4">
    <source>
        <dbReference type="ARBA" id="ARBA00022729"/>
    </source>
</evidence>
<feature type="domain" description="Gram-positive cocci surface proteins LPxTG" evidence="8">
    <location>
        <begin position="277"/>
        <end position="311"/>
    </location>
</feature>
<organism evidence="9 10">
    <name type="scientific">Salipaludibacillus aurantiacus</name>
    <dbReference type="NCBI Taxonomy" id="1601833"/>
    <lineage>
        <taxon>Bacteria</taxon>
        <taxon>Bacillati</taxon>
        <taxon>Bacillota</taxon>
        <taxon>Bacilli</taxon>
        <taxon>Bacillales</taxon>
        <taxon>Bacillaceae</taxon>
    </lineage>
</organism>
<keyword evidence="10" id="KW-1185">Reference proteome</keyword>
<evidence type="ECO:0000256" key="6">
    <source>
        <dbReference type="SAM" id="Phobius"/>
    </source>
</evidence>
<dbReference type="InterPro" id="IPR019931">
    <property type="entry name" value="LPXTG_anchor"/>
</dbReference>
<evidence type="ECO:0000259" key="8">
    <source>
        <dbReference type="Pfam" id="PF00746"/>
    </source>
</evidence>
<evidence type="ECO:0000256" key="1">
    <source>
        <dbReference type="ARBA" id="ARBA00004168"/>
    </source>
</evidence>
<dbReference type="Proteomes" id="UP000198571">
    <property type="component" value="Unassembled WGS sequence"/>
</dbReference>
<dbReference type="OrthoDB" id="1957331at2"/>
<sequence>MTKNKKLTGMSALYLSVLLIGANSVVANDEMTAGDVLDRSNEAMDSLESFSSTTELYQLISDDVSGEMEFNSEIEQDVIVDPFKMRQVTTTIMPDGETETLTSYMSEEGYFMEDHDGGWIKIADGTDVMDAMTYHPNDQVEELEGYYDDLTLSEEDNYYVITYDGDGEELTAIMEQAMSDLSDEDMDMMEGMMGDIQVNDFSYELFIDMDTYYLSNMNLHLDMDIQAEGESASIEQMMEMSFHNFDRVEDFNIPKEALEDAQDVEEIIEKELEEAEEGGELPETATNNPMMAAGALALALAAGGMLVVRRRTHNV</sequence>